<gene>
    <name evidence="1" type="ORF">THTE_2295</name>
</gene>
<dbReference type="KEGG" id="ttf:THTE_2295"/>
<dbReference type="Proteomes" id="UP000215086">
    <property type="component" value="Chromosome"/>
</dbReference>
<reference evidence="1 2" key="1">
    <citation type="journal article" name="Front. Microbiol.">
        <title>Sugar Metabolism of the First Thermophilic Planctomycete Thermogutta terrifontis: Comparative Genomic and Transcriptomic Approaches.</title>
        <authorList>
            <person name="Elcheninov A.G."/>
            <person name="Menzel P."/>
            <person name="Gudbergsdottir S.R."/>
            <person name="Slesarev A.I."/>
            <person name="Kadnikov V.V."/>
            <person name="Krogh A."/>
            <person name="Bonch-Osmolovskaya E.A."/>
            <person name="Peng X."/>
            <person name="Kublanov I.V."/>
        </authorList>
    </citation>
    <scope>NUCLEOTIDE SEQUENCE [LARGE SCALE GENOMIC DNA]</scope>
    <source>
        <strain evidence="1 2">R1</strain>
    </source>
</reference>
<protein>
    <submittedName>
        <fullName evidence="1">Uncharacterized protein</fullName>
    </submittedName>
</protein>
<proteinExistence type="predicted"/>
<dbReference type="RefSeq" id="WP_257789939.1">
    <property type="nucleotide sequence ID" value="NZ_CP018477.1"/>
</dbReference>
<organism evidence="1 2">
    <name type="scientific">Thermogutta terrifontis</name>
    <dbReference type="NCBI Taxonomy" id="1331910"/>
    <lineage>
        <taxon>Bacteria</taxon>
        <taxon>Pseudomonadati</taxon>
        <taxon>Planctomycetota</taxon>
        <taxon>Planctomycetia</taxon>
        <taxon>Pirellulales</taxon>
        <taxon>Thermoguttaceae</taxon>
        <taxon>Thermogutta</taxon>
    </lineage>
</organism>
<sequence length="44" mass="4892">MGQSNTSVTIVSRYNERKKAAAPPIATAPGLPMEYERPRELRFG</sequence>
<dbReference type="AlphaFoldDB" id="A0A286RG17"/>
<name>A0A286RG17_9BACT</name>
<evidence type="ECO:0000313" key="2">
    <source>
        <dbReference type="Proteomes" id="UP000215086"/>
    </source>
</evidence>
<keyword evidence="2" id="KW-1185">Reference proteome</keyword>
<dbReference type="EMBL" id="CP018477">
    <property type="protein sequence ID" value="ASV74897.1"/>
    <property type="molecule type" value="Genomic_DNA"/>
</dbReference>
<accession>A0A286RG17</accession>
<evidence type="ECO:0000313" key="1">
    <source>
        <dbReference type="EMBL" id="ASV74897.1"/>
    </source>
</evidence>